<evidence type="ECO:0000259" key="10">
    <source>
        <dbReference type="Pfam" id="PF07992"/>
    </source>
</evidence>
<dbReference type="InterPro" id="IPR023753">
    <property type="entry name" value="FAD/NAD-binding_dom"/>
</dbReference>
<organism evidence="12 13">
    <name type="scientific">Mesorhizobium hungaricum</name>
    <dbReference type="NCBI Taxonomy" id="1566387"/>
    <lineage>
        <taxon>Bacteria</taxon>
        <taxon>Pseudomonadati</taxon>
        <taxon>Pseudomonadota</taxon>
        <taxon>Alphaproteobacteria</taxon>
        <taxon>Hyphomicrobiales</taxon>
        <taxon>Phyllobacteriaceae</taxon>
        <taxon>Mesorhizobium</taxon>
    </lineage>
</organism>
<protein>
    <recommendedName>
        <fullName evidence="2">NADH:ubiquinone reductase (non-electrogenic)</fullName>
        <ecNumber evidence="2">1.6.5.9</ecNumber>
    </recommendedName>
</protein>
<evidence type="ECO:0000256" key="2">
    <source>
        <dbReference type="ARBA" id="ARBA00012637"/>
    </source>
</evidence>
<dbReference type="OrthoDB" id="9781621at2"/>
<dbReference type="EC" id="1.6.5.9" evidence="2"/>
<evidence type="ECO:0000313" key="13">
    <source>
        <dbReference type="Proteomes" id="UP000094412"/>
    </source>
</evidence>
<dbReference type="Pfam" id="PF22366">
    <property type="entry name" value="NDH2_C"/>
    <property type="match status" value="1"/>
</dbReference>
<evidence type="ECO:0000256" key="5">
    <source>
        <dbReference type="ARBA" id="ARBA00022946"/>
    </source>
</evidence>
<feature type="domain" description="FAD/NAD(P)-binding" evidence="10">
    <location>
        <begin position="7"/>
        <end position="324"/>
    </location>
</feature>
<dbReference type="STRING" id="1566387.QV13_17700"/>
<gene>
    <name evidence="12" type="ORF">QV13_17700</name>
</gene>
<keyword evidence="6" id="KW-0560">Oxidoreductase</keyword>
<accession>A0A1C2DI55</accession>
<dbReference type="EMBL" id="MDEO01000035">
    <property type="protein sequence ID" value="OCX14326.1"/>
    <property type="molecule type" value="Genomic_DNA"/>
</dbReference>
<proteinExistence type="inferred from homology"/>
<dbReference type="RefSeq" id="WP_024924816.1">
    <property type="nucleotide sequence ID" value="NZ_MDEO01000035.1"/>
</dbReference>
<reference evidence="12 13" key="1">
    <citation type="submission" date="2016-08" db="EMBL/GenBank/DDBJ databases">
        <title>Whole genome sequence of Mesorhizobium sp. strain UASWS1009 isolated from industrial sewage.</title>
        <authorList>
            <person name="Crovadore J."/>
            <person name="Calmin G."/>
            <person name="Chablais R."/>
            <person name="Cochard B."/>
            <person name="Lefort F."/>
        </authorList>
    </citation>
    <scope>NUCLEOTIDE SEQUENCE [LARGE SCALE GENOMIC DNA]</scope>
    <source>
        <strain evidence="12 13">UASWS1009</strain>
    </source>
</reference>
<comment type="catalytic activity">
    <reaction evidence="8">
        <text>a quinone + NADH + H(+) = a quinol + NAD(+)</text>
        <dbReference type="Rhea" id="RHEA:46160"/>
        <dbReference type="ChEBI" id="CHEBI:15378"/>
        <dbReference type="ChEBI" id="CHEBI:24646"/>
        <dbReference type="ChEBI" id="CHEBI:57540"/>
        <dbReference type="ChEBI" id="CHEBI:57945"/>
        <dbReference type="ChEBI" id="CHEBI:132124"/>
        <dbReference type="EC" id="1.6.5.9"/>
    </reaction>
</comment>
<dbReference type="Gene3D" id="3.50.50.100">
    <property type="match status" value="1"/>
</dbReference>
<dbReference type="Proteomes" id="UP000094412">
    <property type="component" value="Unassembled WGS sequence"/>
</dbReference>
<dbReference type="PRINTS" id="PR00368">
    <property type="entry name" value="FADPNR"/>
</dbReference>
<evidence type="ECO:0000256" key="3">
    <source>
        <dbReference type="ARBA" id="ARBA00022630"/>
    </source>
</evidence>
<evidence type="ECO:0000256" key="8">
    <source>
        <dbReference type="ARBA" id="ARBA00047599"/>
    </source>
</evidence>
<keyword evidence="4" id="KW-0274">FAD</keyword>
<keyword evidence="3" id="KW-0285">Flavoprotein</keyword>
<keyword evidence="9" id="KW-0472">Membrane</keyword>
<evidence type="ECO:0000259" key="11">
    <source>
        <dbReference type="Pfam" id="PF22366"/>
    </source>
</evidence>
<evidence type="ECO:0000256" key="6">
    <source>
        <dbReference type="ARBA" id="ARBA00023002"/>
    </source>
</evidence>
<dbReference type="Pfam" id="PF07992">
    <property type="entry name" value="Pyr_redox_2"/>
    <property type="match status" value="1"/>
</dbReference>
<evidence type="ECO:0000256" key="4">
    <source>
        <dbReference type="ARBA" id="ARBA00022827"/>
    </source>
</evidence>
<comment type="similarity">
    <text evidence="1">Belongs to the NADH dehydrogenase family.</text>
</comment>
<dbReference type="PRINTS" id="PR00411">
    <property type="entry name" value="PNDRDTASEI"/>
</dbReference>
<dbReference type="SUPFAM" id="SSF51905">
    <property type="entry name" value="FAD/NAD(P)-binding domain"/>
    <property type="match status" value="2"/>
</dbReference>
<keyword evidence="9" id="KW-0812">Transmembrane</keyword>
<evidence type="ECO:0000256" key="7">
    <source>
        <dbReference type="ARBA" id="ARBA00023027"/>
    </source>
</evidence>
<feature type="domain" description="External alternative NADH-ubiquinone oxidoreductase-like C-terminal" evidence="11">
    <location>
        <begin position="348"/>
        <end position="400"/>
    </location>
</feature>
<comment type="caution">
    <text evidence="12">The sequence shown here is derived from an EMBL/GenBank/DDBJ whole genome shotgun (WGS) entry which is preliminary data.</text>
</comment>
<dbReference type="AlphaFoldDB" id="A0A1C2DI55"/>
<dbReference type="InterPro" id="IPR054585">
    <property type="entry name" value="NDH2-like_C"/>
</dbReference>
<sequence>MNSELHHVVVVGAGFGGLELVRALGKAPVRVTLIDQRNHHLFQPLLYQVATTSLATSEIAWPIRHLVRHEKAVTTLLATVTGVDKANKCVVLDDGDTIAYDTLVLATGARHSYFGRDEWEQFAPGLKTLEDATTIRRHVLRAFEQAERETDAEARNALLTFVIIGGGPTGVELAGTIAELAHATLRADFRNIDTRDTKVVLVEAGDRILAAFRPDLSAYAKRALERLGVTVELGHAVSSCNADGVVFGGRHLAARNIIWAAGVAASPAAQWLGAEADRAGRAIVEDDLTVAGHPDIFVIGDTAQVKRADGRPVPGIAPAAKQAGRHVAATLKARLAGNDAKRPFVYKHQGDLATIGKRAAVIDFGRISFTGWPAWWLWGIAHIFFLIGLRNRLAVAMNWLWIYATGQRSARLITQGRQPSSP</sequence>
<dbReference type="PANTHER" id="PTHR43706:SF47">
    <property type="entry name" value="EXTERNAL NADH-UBIQUINONE OXIDOREDUCTASE 1, MITOCHONDRIAL-RELATED"/>
    <property type="match status" value="1"/>
</dbReference>
<keyword evidence="9" id="KW-1133">Transmembrane helix</keyword>
<dbReference type="InterPro" id="IPR045024">
    <property type="entry name" value="NDH-2"/>
</dbReference>
<evidence type="ECO:0000313" key="12">
    <source>
        <dbReference type="EMBL" id="OCX14326.1"/>
    </source>
</evidence>
<keyword evidence="5" id="KW-0809">Transit peptide</keyword>
<dbReference type="GO" id="GO:0050136">
    <property type="term" value="F:NADH dehydrogenase (quinone) (non-electrogenic) activity"/>
    <property type="evidence" value="ECO:0007669"/>
    <property type="project" value="UniProtKB-EC"/>
</dbReference>
<name>A0A1C2DI55_9HYPH</name>
<keyword evidence="7" id="KW-0520">NAD</keyword>
<evidence type="ECO:0000256" key="9">
    <source>
        <dbReference type="SAM" id="Phobius"/>
    </source>
</evidence>
<dbReference type="PANTHER" id="PTHR43706">
    <property type="entry name" value="NADH DEHYDROGENASE"/>
    <property type="match status" value="1"/>
</dbReference>
<evidence type="ECO:0000256" key="1">
    <source>
        <dbReference type="ARBA" id="ARBA00005272"/>
    </source>
</evidence>
<keyword evidence="13" id="KW-1185">Reference proteome</keyword>
<feature type="transmembrane region" description="Helical" evidence="9">
    <location>
        <begin position="372"/>
        <end position="389"/>
    </location>
</feature>
<dbReference type="InterPro" id="IPR036188">
    <property type="entry name" value="FAD/NAD-bd_sf"/>
</dbReference>